<dbReference type="RefSeq" id="XP_003338416.2">
    <property type="nucleotide sequence ID" value="XM_003338368.2"/>
</dbReference>
<reference key="1">
    <citation type="submission" date="2007-01" db="EMBL/GenBank/DDBJ databases">
        <title>The Genome Sequence of Puccinia graminis f. sp. tritici Strain CRL 75-36-700-3.</title>
        <authorList>
            <consortium name="The Broad Institute Genome Sequencing Platform"/>
            <person name="Birren B."/>
            <person name="Lander E."/>
            <person name="Galagan J."/>
            <person name="Nusbaum C."/>
            <person name="Devon K."/>
            <person name="Cuomo C."/>
            <person name="Jaffe D."/>
            <person name="Butler J."/>
            <person name="Alvarez P."/>
            <person name="Gnerre S."/>
            <person name="Grabherr M."/>
            <person name="Mauceli E."/>
            <person name="Brockman W."/>
            <person name="Young S."/>
            <person name="LaButti K."/>
            <person name="Sykes S."/>
            <person name="DeCaprio D."/>
            <person name="Crawford M."/>
            <person name="Koehrsen M."/>
            <person name="Engels R."/>
            <person name="Montgomery P."/>
            <person name="Pearson M."/>
            <person name="Howarth C."/>
            <person name="Larson L."/>
            <person name="White J."/>
            <person name="Zeng Q."/>
            <person name="Kodira C."/>
            <person name="Yandava C."/>
            <person name="Alvarado L."/>
            <person name="O'Leary S."/>
            <person name="Szabo L."/>
            <person name="Dean R."/>
            <person name="Schein J."/>
        </authorList>
    </citation>
    <scope>NUCLEOTIDE SEQUENCE</scope>
    <source>
        <strain>CRL 75-36-700-3</strain>
    </source>
</reference>
<accession>E3LBS2</accession>
<dbReference type="VEuPathDB" id="FungiDB:PGTG_20013"/>
<dbReference type="InParanoid" id="E3LBS2"/>
<dbReference type="HOGENOM" id="CLU_1982647_0_0_1"/>
<feature type="region of interest" description="Disordered" evidence="1">
    <location>
        <begin position="20"/>
        <end position="53"/>
    </location>
</feature>
<dbReference type="KEGG" id="pgr:PGTG_20013"/>
<sequence length="126" mass="13978">MGAHIRNGCNISVEQQQRKIQCHEQHSGFQTPKSRAGNRPAGLKQSDEAKYPLSPAAAERLRKLRQRSAINQRELYDITGCKTSLASFNDLQSNVANSSNNVEQINTSTASNRNQNNRAQLMQGTP</sequence>
<evidence type="ECO:0000256" key="1">
    <source>
        <dbReference type="SAM" id="MobiDB-lite"/>
    </source>
</evidence>
<evidence type="ECO:0000313" key="2">
    <source>
        <dbReference type="EMBL" id="EFP93997.2"/>
    </source>
</evidence>
<gene>
    <name evidence="2" type="ORF">PGTG_20013</name>
</gene>
<organism evidence="2 3">
    <name type="scientific">Puccinia graminis f. sp. tritici (strain CRL 75-36-700-3 / race SCCL)</name>
    <name type="common">Black stem rust fungus</name>
    <dbReference type="NCBI Taxonomy" id="418459"/>
    <lineage>
        <taxon>Eukaryota</taxon>
        <taxon>Fungi</taxon>
        <taxon>Dikarya</taxon>
        <taxon>Basidiomycota</taxon>
        <taxon>Pucciniomycotina</taxon>
        <taxon>Pucciniomycetes</taxon>
        <taxon>Pucciniales</taxon>
        <taxon>Pucciniaceae</taxon>
        <taxon>Puccinia</taxon>
    </lineage>
</organism>
<protein>
    <submittedName>
        <fullName evidence="2">Uncharacterized protein</fullName>
    </submittedName>
</protein>
<dbReference type="Proteomes" id="UP000008783">
    <property type="component" value="Unassembled WGS sequence"/>
</dbReference>
<dbReference type="EMBL" id="DS178425">
    <property type="protein sequence ID" value="EFP93997.2"/>
    <property type="molecule type" value="Genomic_DNA"/>
</dbReference>
<dbReference type="OrthoDB" id="10634964at2759"/>
<name>E3LBS2_PUCGT</name>
<proteinExistence type="predicted"/>
<reference evidence="3" key="2">
    <citation type="journal article" date="2011" name="Proc. Natl. Acad. Sci. U.S.A.">
        <title>Obligate biotrophy features unraveled by the genomic analysis of rust fungi.</title>
        <authorList>
            <person name="Duplessis S."/>
            <person name="Cuomo C.A."/>
            <person name="Lin Y.-C."/>
            <person name="Aerts A."/>
            <person name="Tisserant E."/>
            <person name="Veneault-Fourrey C."/>
            <person name="Joly D.L."/>
            <person name="Hacquard S."/>
            <person name="Amselem J."/>
            <person name="Cantarel B.L."/>
            <person name="Chiu R."/>
            <person name="Coutinho P.M."/>
            <person name="Feau N."/>
            <person name="Field M."/>
            <person name="Frey P."/>
            <person name="Gelhaye E."/>
            <person name="Goldberg J."/>
            <person name="Grabherr M.G."/>
            <person name="Kodira C.D."/>
            <person name="Kohler A."/>
            <person name="Kuees U."/>
            <person name="Lindquist E.A."/>
            <person name="Lucas S.M."/>
            <person name="Mago R."/>
            <person name="Mauceli E."/>
            <person name="Morin E."/>
            <person name="Murat C."/>
            <person name="Pangilinan J.L."/>
            <person name="Park R."/>
            <person name="Pearson M."/>
            <person name="Quesneville H."/>
            <person name="Rouhier N."/>
            <person name="Sakthikumar S."/>
            <person name="Salamov A.A."/>
            <person name="Schmutz J."/>
            <person name="Selles B."/>
            <person name="Shapiro H."/>
            <person name="Tanguay P."/>
            <person name="Tuskan G.A."/>
            <person name="Henrissat B."/>
            <person name="Van de Peer Y."/>
            <person name="Rouze P."/>
            <person name="Ellis J.G."/>
            <person name="Dodds P.N."/>
            <person name="Schein J.E."/>
            <person name="Zhong S."/>
            <person name="Hamelin R.C."/>
            <person name="Grigoriev I.V."/>
            <person name="Szabo L.J."/>
            <person name="Martin F."/>
        </authorList>
    </citation>
    <scope>NUCLEOTIDE SEQUENCE [LARGE SCALE GENOMIC DNA]</scope>
    <source>
        <strain evidence="3">CRL 75-36-700-3 / race SCCL</strain>
    </source>
</reference>
<feature type="region of interest" description="Disordered" evidence="1">
    <location>
        <begin position="106"/>
        <end position="126"/>
    </location>
</feature>
<evidence type="ECO:0000313" key="3">
    <source>
        <dbReference type="Proteomes" id="UP000008783"/>
    </source>
</evidence>
<dbReference type="GeneID" id="10535610"/>
<keyword evidence="3" id="KW-1185">Reference proteome</keyword>
<dbReference type="AlphaFoldDB" id="E3LBS2"/>